<dbReference type="OMA" id="HELRTIN"/>
<dbReference type="SUPFAM" id="SSF52047">
    <property type="entry name" value="RNI-like"/>
    <property type="match status" value="1"/>
</dbReference>
<name>A0A0D2NF94_HYPSF</name>
<dbReference type="InterPro" id="IPR032675">
    <property type="entry name" value="LRR_dom_sf"/>
</dbReference>
<sequence>MTRRSRGDICASLALVDEKLIRLQQKDDKFQVMQSHLISCLSALDTERQSLEVERNELEAERRALEAEKGPINWLPTELLMAIFIAAAELDLSISSGRPELNISHTCAKWRSTALATPRLWARVLLHGFQNPGRRLGKVYLERSQQAPLEIEYRSLPKTMVSPECSQISSLLTNTKCHFIRLETLSLYTASATALIYLLPYLNGHSQRMPRLRSLTLGITTANPTFQEAGAFLDRENNTIDMLNARGSPEDAAESTSRLLHLKLVQVPLLGLPISLIANLRSLEVSYAPRKRNFSPRNYYLFRMSALCAFLSLTPLLEELILNDTIPYFDVALSSQNTAVGGAGAQITRQAVRVDYLKSIDWTYPSASDIPRLLSLINAPELEKLDLCVEGAAPHPYPSVPSPADDVANFPALRDLALQCDGGDATTSALRKLLVPALKKVEFASFDTAAPDAHPVLPTFPRLESVFRDPRLLNLTHLTLSRYNVSSEPGRVEALLGYMPVLTSLTLEACSGLRSLLGGLQETLGGASDGAAVGARSRRGVKVCPRLDTLSFWDCQDVDCASLRGAVLARNRCPPECGAGDTTTCTPCAAPIPNGETELVTRALPGEIVGGGQTTKEVLPRKIKPLRKLRRPAPELGQAANAGGEATSTVASTVIETQEAFQPACISFVRVKNCSLMGKDEVLALRDLGVVDVIWVGSG</sequence>
<feature type="coiled-coil region" evidence="1">
    <location>
        <begin position="41"/>
        <end position="68"/>
    </location>
</feature>
<dbReference type="STRING" id="945553.A0A0D2NF94"/>
<dbReference type="EMBL" id="KN817600">
    <property type="protein sequence ID" value="KJA17649.1"/>
    <property type="molecule type" value="Genomic_DNA"/>
</dbReference>
<keyword evidence="1" id="KW-0175">Coiled coil</keyword>
<evidence type="ECO:0000256" key="1">
    <source>
        <dbReference type="SAM" id="Coils"/>
    </source>
</evidence>
<dbReference type="Gene3D" id="3.80.10.10">
    <property type="entry name" value="Ribonuclease Inhibitor"/>
    <property type="match status" value="1"/>
</dbReference>
<dbReference type="Proteomes" id="UP000054270">
    <property type="component" value="Unassembled WGS sequence"/>
</dbReference>
<dbReference type="AlphaFoldDB" id="A0A0D2NF94"/>
<accession>A0A0D2NF94</accession>
<keyword evidence="3" id="KW-1185">Reference proteome</keyword>
<dbReference type="OrthoDB" id="3027018at2759"/>
<proteinExistence type="predicted"/>
<evidence type="ECO:0000313" key="2">
    <source>
        <dbReference type="EMBL" id="KJA17649.1"/>
    </source>
</evidence>
<protein>
    <submittedName>
        <fullName evidence="2">Uncharacterized protein</fullName>
    </submittedName>
</protein>
<gene>
    <name evidence="2" type="ORF">HYPSUDRAFT_46117</name>
</gene>
<evidence type="ECO:0000313" key="3">
    <source>
        <dbReference type="Proteomes" id="UP000054270"/>
    </source>
</evidence>
<reference evidence="3" key="1">
    <citation type="submission" date="2014-04" db="EMBL/GenBank/DDBJ databases">
        <title>Evolutionary Origins and Diversification of the Mycorrhizal Mutualists.</title>
        <authorList>
            <consortium name="DOE Joint Genome Institute"/>
            <consortium name="Mycorrhizal Genomics Consortium"/>
            <person name="Kohler A."/>
            <person name="Kuo A."/>
            <person name="Nagy L.G."/>
            <person name="Floudas D."/>
            <person name="Copeland A."/>
            <person name="Barry K.W."/>
            <person name="Cichocki N."/>
            <person name="Veneault-Fourrey C."/>
            <person name="LaButti K."/>
            <person name="Lindquist E.A."/>
            <person name="Lipzen A."/>
            <person name="Lundell T."/>
            <person name="Morin E."/>
            <person name="Murat C."/>
            <person name="Riley R."/>
            <person name="Ohm R."/>
            <person name="Sun H."/>
            <person name="Tunlid A."/>
            <person name="Henrissat B."/>
            <person name="Grigoriev I.V."/>
            <person name="Hibbett D.S."/>
            <person name="Martin F."/>
        </authorList>
    </citation>
    <scope>NUCLEOTIDE SEQUENCE [LARGE SCALE GENOMIC DNA]</scope>
    <source>
        <strain evidence="3">FD-334 SS-4</strain>
    </source>
</reference>
<organism evidence="2 3">
    <name type="scientific">Hypholoma sublateritium (strain FD-334 SS-4)</name>
    <dbReference type="NCBI Taxonomy" id="945553"/>
    <lineage>
        <taxon>Eukaryota</taxon>
        <taxon>Fungi</taxon>
        <taxon>Dikarya</taxon>
        <taxon>Basidiomycota</taxon>
        <taxon>Agaricomycotina</taxon>
        <taxon>Agaricomycetes</taxon>
        <taxon>Agaricomycetidae</taxon>
        <taxon>Agaricales</taxon>
        <taxon>Agaricineae</taxon>
        <taxon>Strophariaceae</taxon>
        <taxon>Hypholoma</taxon>
    </lineage>
</organism>